<dbReference type="Pfam" id="PF01657">
    <property type="entry name" value="Stress-antifung"/>
    <property type="match status" value="2"/>
</dbReference>
<reference evidence="21" key="1">
    <citation type="submission" date="2014-07" db="EMBL/GenBank/DDBJ databases">
        <title>Identification of a novel salt tolerance gene in wild soybean by whole-genome sequencing.</title>
        <authorList>
            <person name="Lam H.-M."/>
            <person name="Qi X."/>
            <person name="Li M.-W."/>
            <person name="Liu X."/>
            <person name="Xie M."/>
            <person name="Ni M."/>
            <person name="Xu X."/>
        </authorList>
    </citation>
    <scope>NUCLEOTIDE SEQUENCE [LARGE SCALE GENOMIC DNA]</scope>
    <source>
        <tissue evidence="21">Root</tissue>
    </source>
</reference>
<keyword evidence="8 15" id="KW-0547">Nucleotide-binding</keyword>
<evidence type="ECO:0000256" key="12">
    <source>
        <dbReference type="ARBA" id="ARBA00023136"/>
    </source>
</evidence>
<dbReference type="PROSITE" id="PS00107">
    <property type="entry name" value="PROTEIN_KINASE_ATP"/>
    <property type="match status" value="1"/>
</dbReference>
<evidence type="ECO:0000313" key="21">
    <source>
        <dbReference type="EMBL" id="KHN01559.1"/>
    </source>
</evidence>
<dbReference type="InterPro" id="IPR002902">
    <property type="entry name" value="GNK2"/>
</dbReference>
<evidence type="ECO:0000256" key="7">
    <source>
        <dbReference type="ARBA" id="ARBA00022737"/>
    </source>
</evidence>
<evidence type="ECO:0000256" key="5">
    <source>
        <dbReference type="ARBA" id="ARBA00022692"/>
    </source>
</evidence>
<dbReference type="Pfam" id="PF07714">
    <property type="entry name" value="PK_Tyr_Ser-Thr"/>
    <property type="match status" value="1"/>
</dbReference>
<feature type="region of interest" description="Disordered" evidence="16">
    <location>
        <begin position="254"/>
        <end position="286"/>
    </location>
</feature>
<keyword evidence="12 17" id="KW-0472">Membrane</keyword>
<feature type="binding site" evidence="15">
    <location>
        <position position="385"/>
    </location>
    <ligand>
        <name>ATP</name>
        <dbReference type="ChEBI" id="CHEBI:30616"/>
    </ligand>
</feature>
<dbReference type="SMART" id="SM00220">
    <property type="entry name" value="S_TKc"/>
    <property type="match status" value="1"/>
</dbReference>
<feature type="transmembrane region" description="Helical" evidence="17">
    <location>
        <begin position="294"/>
        <end position="317"/>
    </location>
</feature>
<evidence type="ECO:0000256" key="2">
    <source>
        <dbReference type="ARBA" id="ARBA00022527"/>
    </source>
</evidence>
<dbReference type="EC" id="2.7.11.1" evidence="21"/>
<evidence type="ECO:0000256" key="9">
    <source>
        <dbReference type="ARBA" id="ARBA00022777"/>
    </source>
</evidence>
<evidence type="ECO:0000256" key="4">
    <source>
        <dbReference type="ARBA" id="ARBA00022679"/>
    </source>
</evidence>
<dbReference type="CDD" id="cd23509">
    <property type="entry name" value="Gnk2-like"/>
    <property type="match status" value="2"/>
</dbReference>
<evidence type="ECO:0000256" key="1">
    <source>
        <dbReference type="ARBA" id="ARBA00004167"/>
    </source>
</evidence>
<dbReference type="FunFam" id="3.30.430.20:FF:000002">
    <property type="entry name" value="Cysteine-rich receptor-like protein kinase 10"/>
    <property type="match status" value="1"/>
</dbReference>
<keyword evidence="14" id="KW-0325">Glycoprotein</keyword>
<evidence type="ECO:0000256" key="10">
    <source>
        <dbReference type="ARBA" id="ARBA00022840"/>
    </source>
</evidence>
<dbReference type="PROSITE" id="PS51473">
    <property type="entry name" value="GNK2"/>
    <property type="match status" value="2"/>
</dbReference>
<evidence type="ECO:0000256" key="17">
    <source>
        <dbReference type="SAM" id="Phobius"/>
    </source>
</evidence>
<dbReference type="AlphaFoldDB" id="A0A0B2P237"/>
<evidence type="ECO:0000256" key="3">
    <source>
        <dbReference type="ARBA" id="ARBA00022553"/>
    </source>
</evidence>
<dbReference type="PANTHER" id="PTHR27002:SF1073">
    <property type="entry name" value="CYSTEINE-RICH RECEPTOR-LIKE PROTEIN KINASE 29"/>
    <property type="match status" value="1"/>
</dbReference>
<evidence type="ECO:0000256" key="6">
    <source>
        <dbReference type="ARBA" id="ARBA00022729"/>
    </source>
</evidence>
<evidence type="ECO:0000256" key="16">
    <source>
        <dbReference type="SAM" id="MobiDB-lite"/>
    </source>
</evidence>
<keyword evidence="11 17" id="KW-1133">Transmembrane helix</keyword>
<proteinExistence type="predicted"/>
<dbReference type="InterPro" id="IPR008271">
    <property type="entry name" value="Ser/Thr_kinase_AS"/>
</dbReference>
<dbReference type="SUPFAM" id="SSF56112">
    <property type="entry name" value="Protein kinase-like (PK-like)"/>
    <property type="match status" value="1"/>
</dbReference>
<dbReference type="GO" id="GO:0005524">
    <property type="term" value="F:ATP binding"/>
    <property type="evidence" value="ECO:0007669"/>
    <property type="project" value="UniProtKB-UniRule"/>
</dbReference>
<dbReference type="GO" id="GO:0005886">
    <property type="term" value="C:plasma membrane"/>
    <property type="evidence" value="ECO:0007669"/>
    <property type="project" value="TreeGrafter"/>
</dbReference>
<sequence>MAGVSFGLLSFVLCLFIIITSQANGQGTIDSDLSVHICDNTRGNYTINSTYHNNLNTLFSSFSSHTEINYGFYNLSYGQGTDKVYAIGLCTGDENLVDCIEWLKFARDGLTQLCPNQKEAIHWRRQCLIRYSNRSIFGTVQNEPMRILYLMKKVTGSVDQFNAVVESLMTNLTRKAASGDSRRKYATGTTFAPNFQNINGQTQCTPDLSSEECTNCLMESMASITQCCSGHAGGIVLKPSCRFTFGPLTYYGPTQRLDPDSPPPAMAPPPSPSTNKTSSQSQASAGKSKTARTIIAITVPVASVVLALGLFCIFLAVRKPTKKSEIKREEDSHEDEITIDESLQFNFDTIRVATNEFDDSNKLGEGGFGAVYSGRLSNGQVIAVKRLSRDSGQGDIEFKSEVLLMAKLQHRNLVRLLGFCLEGRERLLVYEYVPNKSLDCFIFDPIKKTQLNWQRRYKIIEGIARGILYLHEDSRLRIIHRDLKASNILLDEEMHPKISDFGMARLVQAWRNWKNGTATNIVDPSLNDGSQNEIMRCIHIALLCVQENVAKRPTMASIALMFNGNSLTLPVPSEPAFVVDSKTRSLPDAWSSGYNSRETRSTKSTNKSIEYSVDDSSITEPYPR</sequence>
<accession>A0A0B2P237</accession>
<keyword evidence="2" id="KW-0723">Serine/threonine-protein kinase</keyword>
<gene>
    <name evidence="21" type="ORF">glysoja_037913</name>
</gene>
<organism evidence="21">
    <name type="scientific">Glycine soja</name>
    <name type="common">Wild soybean</name>
    <dbReference type="NCBI Taxonomy" id="3848"/>
    <lineage>
        <taxon>Eukaryota</taxon>
        <taxon>Viridiplantae</taxon>
        <taxon>Streptophyta</taxon>
        <taxon>Embryophyta</taxon>
        <taxon>Tracheophyta</taxon>
        <taxon>Spermatophyta</taxon>
        <taxon>Magnoliopsida</taxon>
        <taxon>eudicotyledons</taxon>
        <taxon>Gunneridae</taxon>
        <taxon>Pentapetalae</taxon>
        <taxon>rosids</taxon>
        <taxon>fabids</taxon>
        <taxon>Fabales</taxon>
        <taxon>Fabaceae</taxon>
        <taxon>Papilionoideae</taxon>
        <taxon>50 kb inversion clade</taxon>
        <taxon>NPAAA clade</taxon>
        <taxon>indigoferoid/millettioid clade</taxon>
        <taxon>Phaseoleae</taxon>
        <taxon>Glycine</taxon>
        <taxon>Glycine subgen. Soja</taxon>
    </lineage>
</organism>
<dbReference type="EMBL" id="KN670927">
    <property type="protein sequence ID" value="KHN01559.1"/>
    <property type="molecule type" value="Genomic_DNA"/>
</dbReference>
<dbReference type="FunFam" id="1.10.510.10:FF:001019">
    <property type="entry name" value="G-type lectin S-receptor-like serine/threonine-protein kinase B120"/>
    <property type="match status" value="1"/>
</dbReference>
<evidence type="ECO:0000256" key="14">
    <source>
        <dbReference type="ARBA" id="ARBA00023180"/>
    </source>
</evidence>
<feature type="domain" description="Protein kinase" evidence="19">
    <location>
        <begin position="357"/>
        <end position="624"/>
    </location>
</feature>
<dbReference type="InterPro" id="IPR017441">
    <property type="entry name" value="Protein_kinase_ATP_BS"/>
</dbReference>
<feature type="compositionally biased region" description="Pro residues" evidence="16">
    <location>
        <begin position="260"/>
        <end position="272"/>
    </location>
</feature>
<evidence type="ECO:0000259" key="20">
    <source>
        <dbReference type="PROSITE" id="PS51473"/>
    </source>
</evidence>
<evidence type="ECO:0000256" key="18">
    <source>
        <dbReference type="SAM" id="SignalP"/>
    </source>
</evidence>
<feature type="domain" description="Gnk2-homologous" evidence="20">
    <location>
        <begin position="33"/>
        <end position="136"/>
    </location>
</feature>
<evidence type="ECO:0000256" key="13">
    <source>
        <dbReference type="ARBA" id="ARBA00023170"/>
    </source>
</evidence>
<keyword evidence="10 15" id="KW-0067">ATP-binding</keyword>
<dbReference type="InterPro" id="IPR000719">
    <property type="entry name" value="Prot_kinase_dom"/>
</dbReference>
<evidence type="ECO:0000256" key="11">
    <source>
        <dbReference type="ARBA" id="ARBA00022989"/>
    </source>
</evidence>
<comment type="subcellular location">
    <subcellularLocation>
        <location evidence="1">Membrane</location>
        <topology evidence="1">Single-pass membrane protein</topology>
    </subcellularLocation>
</comment>
<dbReference type="InterPro" id="IPR038408">
    <property type="entry name" value="GNK2_sf"/>
</dbReference>
<feature type="chain" id="PRO_5002092671" evidence="18">
    <location>
        <begin position="26"/>
        <end position="624"/>
    </location>
</feature>
<evidence type="ECO:0000259" key="19">
    <source>
        <dbReference type="PROSITE" id="PS50011"/>
    </source>
</evidence>
<keyword evidence="4 21" id="KW-0808">Transferase</keyword>
<name>A0A0B2P237_GLYSO</name>
<dbReference type="PROSITE" id="PS00108">
    <property type="entry name" value="PROTEIN_KINASE_ST"/>
    <property type="match status" value="1"/>
</dbReference>
<feature type="compositionally biased region" description="Low complexity" evidence="16">
    <location>
        <begin position="273"/>
        <end position="286"/>
    </location>
</feature>
<feature type="region of interest" description="Disordered" evidence="16">
    <location>
        <begin position="585"/>
        <end position="624"/>
    </location>
</feature>
<keyword evidence="3" id="KW-0597">Phosphoprotein</keyword>
<protein>
    <submittedName>
        <fullName evidence="21">Cysteine-rich receptor-like protein kinase 26</fullName>
        <ecNumber evidence="21">2.7.11.1</ecNumber>
    </submittedName>
</protein>
<dbReference type="InterPro" id="IPR001245">
    <property type="entry name" value="Ser-Thr/Tyr_kinase_cat_dom"/>
</dbReference>
<evidence type="ECO:0000256" key="15">
    <source>
        <dbReference type="PROSITE-ProRule" id="PRU10141"/>
    </source>
</evidence>
<dbReference type="PANTHER" id="PTHR27002">
    <property type="entry name" value="RECEPTOR-LIKE SERINE/THREONINE-PROTEIN KINASE SD1-8"/>
    <property type="match status" value="1"/>
</dbReference>
<dbReference type="Gene3D" id="3.30.430.20">
    <property type="entry name" value="Gnk2 domain, C-X8-C-X2-C motif"/>
    <property type="match status" value="2"/>
</dbReference>
<keyword evidence="6 18" id="KW-0732">Signal</keyword>
<keyword evidence="13 21" id="KW-0675">Receptor</keyword>
<evidence type="ECO:0000256" key="8">
    <source>
        <dbReference type="ARBA" id="ARBA00022741"/>
    </source>
</evidence>
<dbReference type="Gene3D" id="1.10.510.10">
    <property type="entry name" value="Transferase(Phosphotransferase) domain 1"/>
    <property type="match status" value="2"/>
</dbReference>
<dbReference type="InterPro" id="IPR011009">
    <property type="entry name" value="Kinase-like_dom_sf"/>
</dbReference>
<keyword evidence="7" id="KW-0677">Repeat</keyword>
<feature type="compositionally biased region" description="Polar residues" evidence="16">
    <location>
        <begin position="592"/>
        <end position="624"/>
    </location>
</feature>
<keyword evidence="9 21" id="KW-0418">Kinase</keyword>
<dbReference type="Gene3D" id="3.30.200.20">
    <property type="entry name" value="Phosphorylase Kinase, domain 1"/>
    <property type="match status" value="1"/>
</dbReference>
<dbReference type="FunFam" id="3.30.200.20:FF:000142">
    <property type="entry name" value="Cysteine-rich receptor-like protein kinase 10"/>
    <property type="match status" value="1"/>
</dbReference>
<dbReference type="Proteomes" id="UP000053555">
    <property type="component" value="Unassembled WGS sequence"/>
</dbReference>
<dbReference type="GO" id="GO:0004674">
    <property type="term" value="F:protein serine/threonine kinase activity"/>
    <property type="evidence" value="ECO:0007669"/>
    <property type="project" value="UniProtKB-KW"/>
</dbReference>
<dbReference type="FunFam" id="3.30.430.20:FF:000003">
    <property type="entry name" value="Cysteine-rich RLK (RECEPTOR-like protein kinase) 10"/>
    <property type="match status" value="1"/>
</dbReference>
<dbReference type="PROSITE" id="PS50011">
    <property type="entry name" value="PROTEIN_KINASE_DOM"/>
    <property type="match status" value="1"/>
</dbReference>
<feature type="domain" description="Gnk2-homologous" evidence="20">
    <location>
        <begin position="142"/>
        <end position="250"/>
    </location>
</feature>
<keyword evidence="5 17" id="KW-0812">Transmembrane</keyword>
<feature type="signal peptide" evidence="18">
    <location>
        <begin position="1"/>
        <end position="25"/>
    </location>
</feature>